<dbReference type="Pfam" id="PF20222">
    <property type="entry name" value="DUF6581"/>
    <property type="match status" value="1"/>
</dbReference>
<dbReference type="OrthoDB" id="5403573at2759"/>
<feature type="compositionally biased region" description="Gly residues" evidence="7">
    <location>
        <begin position="1588"/>
        <end position="1604"/>
    </location>
</feature>
<feature type="region of interest" description="Disordered" evidence="7">
    <location>
        <begin position="679"/>
        <end position="738"/>
    </location>
</feature>
<feature type="region of interest" description="Disordered" evidence="7">
    <location>
        <begin position="1338"/>
        <end position="1404"/>
    </location>
</feature>
<evidence type="ECO:0000256" key="6">
    <source>
        <dbReference type="PROSITE-ProRule" id="PRU00042"/>
    </source>
</evidence>
<dbReference type="GO" id="GO:0000127">
    <property type="term" value="C:transcription factor TFIIIC complex"/>
    <property type="evidence" value="ECO:0007669"/>
    <property type="project" value="InterPro"/>
</dbReference>
<feature type="region of interest" description="Disordered" evidence="7">
    <location>
        <begin position="1301"/>
        <end position="1324"/>
    </location>
</feature>
<reference evidence="11" key="1">
    <citation type="submission" date="2010-05" db="EMBL/GenBank/DDBJ databases">
        <title>The genome sequence of Magnaporthe poae strain ATCC 64411.</title>
        <authorList>
            <person name="Ma L.-J."/>
            <person name="Dead R."/>
            <person name="Young S."/>
            <person name="Zeng Q."/>
            <person name="Koehrsen M."/>
            <person name="Alvarado L."/>
            <person name="Berlin A."/>
            <person name="Chapman S.B."/>
            <person name="Chen Z."/>
            <person name="Freedman E."/>
            <person name="Gellesch M."/>
            <person name="Goldberg J."/>
            <person name="Griggs A."/>
            <person name="Gujja S."/>
            <person name="Heilman E.R."/>
            <person name="Heiman D."/>
            <person name="Hepburn T."/>
            <person name="Howarth C."/>
            <person name="Jen D."/>
            <person name="Larson L."/>
            <person name="Mehta T."/>
            <person name="Neiman D."/>
            <person name="Pearson M."/>
            <person name="Roberts A."/>
            <person name="Saif S."/>
            <person name="Shea T."/>
            <person name="Shenoy N."/>
            <person name="Sisk P."/>
            <person name="Stolte C."/>
            <person name="Sykes S."/>
            <person name="Walk T."/>
            <person name="White J."/>
            <person name="Yandava C."/>
            <person name="Haas B."/>
            <person name="Nusbaum C."/>
            <person name="Birren B."/>
        </authorList>
    </citation>
    <scope>NUCLEOTIDE SEQUENCE [LARGE SCALE GENOMIC DNA]</scope>
    <source>
        <strain evidence="11">ATCC 64411 / 73-15</strain>
    </source>
</reference>
<dbReference type="GO" id="GO:0005634">
    <property type="term" value="C:nucleus"/>
    <property type="evidence" value="ECO:0007669"/>
    <property type="project" value="UniProtKB-SubCell"/>
</dbReference>
<feature type="compositionally biased region" description="Basic residues" evidence="7">
    <location>
        <begin position="1573"/>
        <end position="1587"/>
    </location>
</feature>
<dbReference type="GO" id="GO:0003677">
    <property type="term" value="F:DNA binding"/>
    <property type="evidence" value="ECO:0007669"/>
    <property type="project" value="UniProtKB-KW"/>
</dbReference>
<sequence>MAKGVDSLIEWCVREISFSNDEGFTPQSFLAAVRNFLDGKEGDGPPDNDEEAEHLAASDAVTTTEDDPAAFEVAATAWGHISARPEVSVGFNRLDRSWNHLSFKDVYHLRPSPLPRDTADASPAAQSPRGVNDIPSTQPRIFTLEEVTWLNITGHGLDTSRIPPLHWKLLVVLASCHQHGATQANLCRLGGGDSRSVPLRTHRLADQGYIVKRTVVLRGCKTSKLWLTQFAPPELPSTDSPETWGRDLDLSPSNLTKDLRPVAWCTSWTGTTIDYEAFGRSILAIIKAWEVLRTVDLKNKLGIHGVRWQMKVLARILRRFAGAGIVGYVAASLGDSGRIFKDCIKFLRDPTEAEWSSYLSTGGGKSKEQRASAQAKKKIEQGELEDENAADDTGPKGCLSAQLSKWTPDKPLVNQVHETIKRAASQGVSVPQISALTVGYAFRRYMDSLMPLLANPGVQPARLGHFTISLDTRTARSKVYTTDTSNGPELPRGTVAAALSGELSPAAAQETFGFATIPEPLAATRSNANLTALGRIRHNTAPRANLPRDLVVGKRRFVLFEEAIPAPPAKRARRSRRANDADMDGDSDPNLGVDATILASTREEGWGEEMVEGVAPQEPKPIPKQEIGPGIRAYIGEASSASKRRGRPPRNAPKRLFITFVGQVVQTWQLAQDSGAAERSAAAADETSAMPAATVLRQKTPTPESLPEPAPGEETVPTNPDPEHQREPEPVIEGTVSHSDTSDFVLEVRYNGRPGQLRLACQEREVLFEYSPIGGKKPLEIAFDDILDSPTIEVPPDEDDKCLVINVSRNDSRWPYLFHFNNIPEACDAAAIFQRKLELLRTTTNADSESKAPEAPVPEAPEPIPEQQEPEEPEPRPSTPQPRRKRKRPVAASPTTGRFKCKHCGATYKNREGLKYHQRKSQTSCNPDFAAPPIHVESAKRRRTASGYDESEPQQEATADGPRKLQGKRLVAVTSPAKSSRSLTRKATKKPFEAETGPQAVETAEKEAGSGIDVSMAEPPSTDGSGLAVNDGAVTENAEPAPVTDKPPEKDDPKTSQQLIGPNGLPVFVLPVCNNPKILASSHRTMSVIMYLIQANGGVFPGDKGLWFAVFAMHLKEFPDESPPSLRSVQALGKTLEKRKSLRIQTYAWRDLKGSSSSLSLVIKYDVPDTSPLIPELKEKIQAVHPQPYVPPMFAPAPEIRARLEVKIQEEVARMNGRSKRKLPGEVEVLKAPFYEVARTVRLVRQELSDHEPDEAEPIDWSGGLSTGAPDGPGDKSAWLASRLVRLSGVGLGRRRRRLLPDSRPRKYRRLEHTENPGLDTLPRSFFTCHEATKEVTRMPPVRFLPPLGISDLPQGEYETDSESTSGNDSNSDDGSANTQVHEESAEASTAATAPASSSDLARDPVSYSFTDPISLQGPADSGNKSWPVLDEAYFREHDGSFTMQDSFEPDKKLILSQHIPGELDELPHKEKFKPDEWRDPYWGEFTWHVDSCREWELTEDVSYLLQSSSVAPGYRFLNFTVSPSAMKVDETLPKPDQSVPKWVQDNQFTVNSLPYSTLSEEVERYERSATGMRHRHLLSSQRRGRGGRGGGMGGGGSRGGTRGRFGPASHSHRGAFESEQRARGYGGFRRYRGARLHRVPQFKKVRELSAFPHAQEDYFENQPAVSDDIDWSTHDTRIAAFVVVRTLLGGVDKTIDWGVMMRLFPDTRLSALRKFWTESRKVRGYYIEVTTEKFQDAYLAAYERDELPPLNYDDVLAYDWRGLVRWTVTTVIRQVVRLPTTRSRLEQDYIVNETAYKPLEWRDTYFHFQRSVWKRFQDATSEPAAIPAVACSDKGSSSSPSSSVEGIIATTWIRALCSTPRELYSPSSIKDKVQTLGIESDEELGRLLEKVISQLQARRVICKSKASAFRTGRPYRYTKHFSEALKKSSQASKFVQAAAYKRRLDALWRSGGEAMDFPYAPDDGAVMAIFNLQANGRVRVEPVGAPDIPMGFEPGNYETRKYSKDLYTFALRVVPTDRYVCDDDIAVVAAAGRTPPPGAGPRGELPTWCDFLARPDPGRWAAVAGAVFFALATRGSMDAERTSEALKPLTEVFDVQAVMDWGLAVGILGELVSGGGVCVEEWWWLAVARLFEAGDAVGICDPEADEEE</sequence>
<feature type="compositionally biased region" description="Low complexity" evidence="7">
    <location>
        <begin position="1363"/>
        <end position="1376"/>
    </location>
</feature>
<evidence type="ECO:0000256" key="2">
    <source>
        <dbReference type="ARBA" id="ARBA00022553"/>
    </source>
</evidence>
<dbReference type="Pfam" id="PF04182">
    <property type="entry name" value="B-block_TFIIIC"/>
    <property type="match status" value="1"/>
</dbReference>
<dbReference type="InterPro" id="IPR013087">
    <property type="entry name" value="Znf_C2H2_type"/>
</dbReference>
<keyword evidence="3" id="KW-0238">DNA-binding</keyword>
<feature type="region of interest" description="Disordered" evidence="7">
    <location>
        <begin position="114"/>
        <end position="136"/>
    </location>
</feature>
<evidence type="ECO:0000256" key="7">
    <source>
        <dbReference type="SAM" id="MobiDB-lite"/>
    </source>
</evidence>
<evidence type="ECO:0000256" key="1">
    <source>
        <dbReference type="ARBA" id="ARBA00004123"/>
    </source>
</evidence>
<evidence type="ECO:0000313" key="9">
    <source>
        <dbReference type="EMBL" id="KLU85379.1"/>
    </source>
</evidence>
<organism evidence="10 11">
    <name type="scientific">Magnaporthiopsis poae (strain ATCC 64411 / 73-15)</name>
    <name type="common">Kentucky bluegrass fungus</name>
    <name type="synonym">Magnaporthe poae</name>
    <dbReference type="NCBI Taxonomy" id="644358"/>
    <lineage>
        <taxon>Eukaryota</taxon>
        <taxon>Fungi</taxon>
        <taxon>Dikarya</taxon>
        <taxon>Ascomycota</taxon>
        <taxon>Pezizomycotina</taxon>
        <taxon>Sordariomycetes</taxon>
        <taxon>Sordariomycetidae</taxon>
        <taxon>Magnaporthales</taxon>
        <taxon>Magnaporthaceae</taxon>
        <taxon>Magnaporthiopsis</taxon>
    </lineage>
</organism>
<feature type="compositionally biased region" description="Basic and acidic residues" evidence="7">
    <location>
        <begin position="1301"/>
        <end position="1315"/>
    </location>
</feature>
<dbReference type="Proteomes" id="UP000011715">
    <property type="component" value="Unassembled WGS sequence"/>
</dbReference>
<reference evidence="9" key="2">
    <citation type="submission" date="2010-05" db="EMBL/GenBank/DDBJ databases">
        <title>The Genome Sequence of Magnaporthe poae strain ATCC 64411.</title>
        <authorList>
            <consortium name="The Broad Institute Genome Sequencing Platform"/>
            <consortium name="Broad Institute Genome Sequencing Center for Infectious Disease"/>
            <person name="Ma L.-J."/>
            <person name="Dead R."/>
            <person name="Young S."/>
            <person name="Zeng Q."/>
            <person name="Koehrsen M."/>
            <person name="Alvarado L."/>
            <person name="Berlin A."/>
            <person name="Chapman S.B."/>
            <person name="Chen Z."/>
            <person name="Freedman E."/>
            <person name="Gellesch M."/>
            <person name="Goldberg J."/>
            <person name="Griggs A."/>
            <person name="Gujja S."/>
            <person name="Heilman E.R."/>
            <person name="Heiman D."/>
            <person name="Hepburn T."/>
            <person name="Howarth C."/>
            <person name="Jen D."/>
            <person name="Larson L."/>
            <person name="Mehta T."/>
            <person name="Neiman D."/>
            <person name="Pearson M."/>
            <person name="Roberts A."/>
            <person name="Saif S."/>
            <person name="Shea T."/>
            <person name="Shenoy N."/>
            <person name="Sisk P."/>
            <person name="Stolte C."/>
            <person name="Sykes S."/>
            <person name="Walk T."/>
            <person name="White J."/>
            <person name="Yandava C."/>
            <person name="Haas B."/>
            <person name="Nusbaum C."/>
            <person name="Birren B."/>
        </authorList>
    </citation>
    <scope>NUCLEOTIDE SEQUENCE</scope>
    <source>
        <strain evidence="9">ATCC 64411</strain>
    </source>
</reference>
<keyword evidence="6" id="KW-0479">Metal-binding</keyword>
<dbReference type="GO" id="GO:0006384">
    <property type="term" value="P:transcription initiation at RNA polymerase III promoter"/>
    <property type="evidence" value="ECO:0007669"/>
    <property type="project" value="InterPro"/>
</dbReference>
<feature type="compositionally biased region" description="Pro residues" evidence="7">
    <location>
        <begin position="855"/>
        <end position="864"/>
    </location>
</feature>
<dbReference type="EMBL" id="GL876968">
    <property type="protein sequence ID" value="KLU85379.1"/>
    <property type="molecule type" value="Genomic_DNA"/>
</dbReference>
<evidence type="ECO:0000256" key="5">
    <source>
        <dbReference type="ARBA" id="ARBA00023242"/>
    </source>
</evidence>
<evidence type="ECO:0000313" key="11">
    <source>
        <dbReference type="Proteomes" id="UP000011715"/>
    </source>
</evidence>
<feature type="region of interest" description="Disordered" evidence="7">
    <location>
        <begin position="1570"/>
        <end position="1618"/>
    </location>
</feature>
<evidence type="ECO:0000256" key="4">
    <source>
        <dbReference type="ARBA" id="ARBA00023163"/>
    </source>
</evidence>
<keyword evidence="11" id="KW-1185">Reference proteome</keyword>
<feature type="region of interest" description="Disordered" evidence="7">
    <location>
        <begin position="939"/>
        <end position="1060"/>
    </location>
</feature>
<reference evidence="10" key="5">
    <citation type="submission" date="2015-06" db="UniProtKB">
        <authorList>
            <consortium name="EnsemblFungi"/>
        </authorList>
    </citation>
    <scope>IDENTIFICATION</scope>
    <source>
        <strain evidence="10">ATCC 64411</strain>
    </source>
</reference>
<dbReference type="OMA" id="CWQLSQP"/>
<feature type="region of interest" description="Disordered" evidence="7">
    <location>
        <begin position="844"/>
        <end position="901"/>
    </location>
</feature>
<dbReference type="VEuPathDB" id="FungiDB:MAPG_04405"/>
<feature type="region of interest" description="Disordered" evidence="7">
    <location>
        <begin position="570"/>
        <end position="593"/>
    </location>
</feature>
<proteinExistence type="predicted"/>
<dbReference type="eggNOG" id="ENOG502S2X2">
    <property type="taxonomic scope" value="Eukaryota"/>
</dbReference>
<dbReference type="EMBL" id="ADBL01001044">
    <property type="status" value="NOT_ANNOTATED_CDS"/>
    <property type="molecule type" value="Genomic_DNA"/>
</dbReference>
<keyword evidence="5" id="KW-0539">Nucleus</keyword>
<keyword evidence="4" id="KW-0804">Transcription</keyword>
<protein>
    <recommendedName>
        <fullName evidence="8">C2H2-type domain-containing protein</fullName>
    </recommendedName>
</protein>
<feature type="region of interest" description="Disordered" evidence="7">
    <location>
        <begin position="358"/>
        <end position="395"/>
    </location>
</feature>
<dbReference type="GO" id="GO:0008270">
    <property type="term" value="F:zinc ion binding"/>
    <property type="evidence" value="ECO:0007669"/>
    <property type="project" value="UniProtKB-KW"/>
</dbReference>
<dbReference type="InterPro" id="IPR007309">
    <property type="entry name" value="TFIIIC_Bblock-bd"/>
</dbReference>
<dbReference type="PANTHER" id="PTHR15180:SF1">
    <property type="entry name" value="GENERAL TRANSCRIPTION FACTOR 3C POLYPEPTIDE 1"/>
    <property type="match status" value="1"/>
</dbReference>
<feature type="compositionally biased region" description="Low complexity" evidence="7">
    <location>
        <begin position="1387"/>
        <end position="1399"/>
    </location>
</feature>
<feature type="region of interest" description="Disordered" evidence="7">
    <location>
        <begin position="1248"/>
        <end position="1277"/>
    </location>
</feature>
<dbReference type="PANTHER" id="PTHR15180">
    <property type="entry name" value="GENERAL TRANSCRIPTION FACTOR 3C POLYPEPTIDE 1"/>
    <property type="match status" value="1"/>
</dbReference>
<accession>A0A0C4DWM6</accession>
<evidence type="ECO:0000256" key="3">
    <source>
        <dbReference type="ARBA" id="ARBA00023125"/>
    </source>
</evidence>
<dbReference type="PROSITE" id="PS50157">
    <property type="entry name" value="ZINC_FINGER_C2H2_2"/>
    <property type="match status" value="1"/>
</dbReference>
<feature type="domain" description="C2H2-type" evidence="8">
    <location>
        <begin position="899"/>
        <end position="927"/>
    </location>
</feature>
<reference evidence="10" key="4">
    <citation type="journal article" date="2015" name="G3 (Bethesda)">
        <title>Genome sequences of three phytopathogenic species of the Magnaporthaceae family of fungi.</title>
        <authorList>
            <person name="Okagaki L.H."/>
            <person name="Nunes C.C."/>
            <person name="Sailsbery J."/>
            <person name="Clay B."/>
            <person name="Brown D."/>
            <person name="John T."/>
            <person name="Oh Y."/>
            <person name="Young N."/>
            <person name="Fitzgerald M."/>
            <person name="Haas B.J."/>
            <person name="Zeng Q."/>
            <person name="Young S."/>
            <person name="Adiconis X."/>
            <person name="Fan L."/>
            <person name="Levin J.Z."/>
            <person name="Mitchell T.K."/>
            <person name="Okubara P.A."/>
            <person name="Farman M.L."/>
            <person name="Kohn L.M."/>
            <person name="Birren B."/>
            <person name="Ma L.-J."/>
            <person name="Dean R.A."/>
        </authorList>
    </citation>
    <scope>NUCLEOTIDE SEQUENCE</scope>
    <source>
        <strain evidence="10">ATCC 64411 / 73-15</strain>
    </source>
</reference>
<gene>
    <name evidence="9" type="ORF">MAPG_04405</name>
</gene>
<dbReference type="STRING" id="644358.A0A0C4DWM6"/>
<dbReference type="InterPro" id="IPR046488">
    <property type="entry name" value="Sfc3/Tfc3_C"/>
</dbReference>
<comment type="subcellular location">
    <subcellularLocation>
        <location evidence="1">Nucleus</location>
    </subcellularLocation>
</comment>
<evidence type="ECO:0000313" key="10">
    <source>
        <dbReference type="EnsemblFungi" id="MAPG_04405T0"/>
    </source>
</evidence>
<name>A0A0C4DWM6_MAGP6</name>
<dbReference type="EnsemblFungi" id="MAPG_04405T0">
    <property type="protein sequence ID" value="MAPG_04405T0"/>
    <property type="gene ID" value="MAPG_04405"/>
</dbReference>
<keyword evidence="6" id="KW-0863">Zinc-finger</keyword>
<keyword evidence="6" id="KW-0862">Zinc</keyword>
<dbReference type="InterPro" id="IPR044210">
    <property type="entry name" value="Tfc3-like"/>
</dbReference>
<keyword evidence="2" id="KW-0597">Phosphoprotein</keyword>
<evidence type="ECO:0000259" key="8">
    <source>
        <dbReference type="PROSITE" id="PS50157"/>
    </source>
</evidence>
<reference evidence="9" key="3">
    <citation type="submission" date="2011-03" db="EMBL/GenBank/DDBJ databases">
        <title>Annotation of Magnaporthe poae ATCC 64411.</title>
        <authorList>
            <person name="Ma L.-J."/>
            <person name="Dead R."/>
            <person name="Young S.K."/>
            <person name="Zeng Q."/>
            <person name="Gargeya S."/>
            <person name="Fitzgerald M."/>
            <person name="Haas B."/>
            <person name="Abouelleil A."/>
            <person name="Alvarado L."/>
            <person name="Arachchi H.M."/>
            <person name="Berlin A."/>
            <person name="Brown A."/>
            <person name="Chapman S.B."/>
            <person name="Chen Z."/>
            <person name="Dunbar C."/>
            <person name="Freedman E."/>
            <person name="Gearin G."/>
            <person name="Gellesch M."/>
            <person name="Goldberg J."/>
            <person name="Griggs A."/>
            <person name="Gujja S."/>
            <person name="Heiman D."/>
            <person name="Howarth C."/>
            <person name="Larson L."/>
            <person name="Lui A."/>
            <person name="MacDonald P.J.P."/>
            <person name="Mehta T."/>
            <person name="Montmayeur A."/>
            <person name="Murphy C."/>
            <person name="Neiman D."/>
            <person name="Pearson M."/>
            <person name="Priest M."/>
            <person name="Roberts A."/>
            <person name="Saif S."/>
            <person name="Shea T."/>
            <person name="Shenoy N."/>
            <person name="Sisk P."/>
            <person name="Stolte C."/>
            <person name="Sykes S."/>
            <person name="Yandava C."/>
            <person name="Wortman J."/>
            <person name="Nusbaum C."/>
            <person name="Birren B."/>
        </authorList>
    </citation>
    <scope>NUCLEOTIDE SEQUENCE</scope>
    <source>
        <strain evidence="9">ATCC 64411</strain>
    </source>
</reference>
<dbReference type="GO" id="GO:0042791">
    <property type="term" value="P:5S class rRNA transcription by RNA polymerase III"/>
    <property type="evidence" value="ECO:0007669"/>
    <property type="project" value="TreeGrafter"/>
</dbReference>
<feature type="compositionally biased region" description="Low complexity" evidence="7">
    <location>
        <begin position="679"/>
        <end position="693"/>
    </location>
</feature>